<dbReference type="EMBL" id="CAEZXR010000219">
    <property type="protein sequence ID" value="CAB4717541.1"/>
    <property type="molecule type" value="Genomic_DNA"/>
</dbReference>
<accession>A0A6J6R0L6</accession>
<sequence length="62" mass="6341">MHQVETSEQPAVEPSASAGDVQSDPSLDDGTHADWTAEGGATVDGPATAQKAAHETEGHELD</sequence>
<proteinExistence type="predicted"/>
<evidence type="ECO:0000313" key="2">
    <source>
        <dbReference type="EMBL" id="CAB4717541.1"/>
    </source>
</evidence>
<feature type="compositionally biased region" description="Basic and acidic residues" evidence="1">
    <location>
        <begin position="52"/>
        <end position="62"/>
    </location>
</feature>
<evidence type="ECO:0000256" key="1">
    <source>
        <dbReference type="SAM" id="MobiDB-lite"/>
    </source>
</evidence>
<reference evidence="2" key="1">
    <citation type="submission" date="2020-05" db="EMBL/GenBank/DDBJ databases">
        <authorList>
            <person name="Chiriac C."/>
            <person name="Salcher M."/>
            <person name="Ghai R."/>
            <person name="Kavagutti S V."/>
        </authorList>
    </citation>
    <scope>NUCLEOTIDE SEQUENCE</scope>
</reference>
<feature type="region of interest" description="Disordered" evidence="1">
    <location>
        <begin position="1"/>
        <end position="62"/>
    </location>
</feature>
<dbReference type="AlphaFoldDB" id="A0A6J6R0L6"/>
<organism evidence="2">
    <name type="scientific">freshwater metagenome</name>
    <dbReference type="NCBI Taxonomy" id="449393"/>
    <lineage>
        <taxon>unclassified sequences</taxon>
        <taxon>metagenomes</taxon>
        <taxon>ecological metagenomes</taxon>
    </lineage>
</organism>
<protein>
    <submittedName>
        <fullName evidence="2">Unannotated protein</fullName>
    </submittedName>
</protein>
<gene>
    <name evidence="2" type="ORF">UFOPK2579_01779</name>
</gene>
<name>A0A6J6R0L6_9ZZZZ</name>